<evidence type="ECO:0000313" key="1">
    <source>
        <dbReference type="Ensembl" id="ENSPKIP00000021249.1"/>
    </source>
</evidence>
<reference evidence="1" key="1">
    <citation type="submission" date="2025-08" db="UniProtKB">
        <authorList>
            <consortium name="Ensembl"/>
        </authorList>
    </citation>
    <scope>IDENTIFICATION</scope>
</reference>
<reference evidence="1" key="2">
    <citation type="submission" date="2025-09" db="UniProtKB">
        <authorList>
            <consortium name="Ensembl"/>
        </authorList>
    </citation>
    <scope>IDENTIFICATION</scope>
</reference>
<dbReference type="AlphaFoldDB" id="A0A3B3RRX5"/>
<dbReference type="Ensembl" id="ENSPKIT00000001879.1">
    <property type="protein sequence ID" value="ENSPKIP00000021249.1"/>
    <property type="gene ID" value="ENSPKIG00000005724.1"/>
</dbReference>
<dbReference type="Proteomes" id="UP000261540">
    <property type="component" value="Unplaced"/>
</dbReference>
<proteinExistence type="predicted"/>
<keyword evidence="2" id="KW-1185">Reference proteome</keyword>
<sequence>WEGVKVFKCNYMCVKHLCLSRFKQDSSCILKGGEAMPKHSPLCFLLLYIHRAHRRTYGIWMDVHIPGMLVKFVLNRYTTPKKGRVHCKHTQSHHSLDQKYGIRS</sequence>
<protein>
    <submittedName>
        <fullName evidence="1">Uncharacterized protein</fullName>
    </submittedName>
</protein>
<evidence type="ECO:0000313" key="2">
    <source>
        <dbReference type="Proteomes" id="UP000261540"/>
    </source>
</evidence>
<organism evidence="1 2">
    <name type="scientific">Paramormyrops kingsleyae</name>
    <dbReference type="NCBI Taxonomy" id="1676925"/>
    <lineage>
        <taxon>Eukaryota</taxon>
        <taxon>Metazoa</taxon>
        <taxon>Chordata</taxon>
        <taxon>Craniata</taxon>
        <taxon>Vertebrata</taxon>
        <taxon>Euteleostomi</taxon>
        <taxon>Actinopterygii</taxon>
        <taxon>Neopterygii</taxon>
        <taxon>Teleostei</taxon>
        <taxon>Osteoglossocephala</taxon>
        <taxon>Osteoglossomorpha</taxon>
        <taxon>Osteoglossiformes</taxon>
        <taxon>Mormyridae</taxon>
        <taxon>Paramormyrops</taxon>
    </lineage>
</organism>
<accession>A0A3B3RRX5</accession>
<name>A0A3B3RRX5_9TELE</name>